<dbReference type="InterPro" id="IPR003961">
    <property type="entry name" value="FN3_dom"/>
</dbReference>
<reference evidence="2 3" key="1">
    <citation type="submission" date="2019-11" db="EMBL/GenBank/DDBJ databases">
        <title>Genome sequence of Moorella glycerini DSM11254.</title>
        <authorList>
            <person name="Poehlein A."/>
            <person name="Boeer T."/>
            <person name="Daniel R."/>
        </authorList>
    </citation>
    <scope>NUCLEOTIDE SEQUENCE [LARGE SCALE GENOMIC DNA]</scope>
    <source>
        <strain evidence="2 3">DSM 11254</strain>
    </source>
</reference>
<dbReference type="AlphaFoldDB" id="A0A6I5ZV10"/>
<evidence type="ECO:0000313" key="3">
    <source>
        <dbReference type="Proteomes" id="UP000425916"/>
    </source>
</evidence>
<dbReference type="PROSITE" id="PS50853">
    <property type="entry name" value="FN3"/>
    <property type="match status" value="1"/>
</dbReference>
<dbReference type="Proteomes" id="UP000425916">
    <property type="component" value="Chromosome"/>
</dbReference>
<proteinExistence type="predicted"/>
<evidence type="ECO:0000259" key="1">
    <source>
        <dbReference type="PROSITE" id="PS50853"/>
    </source>
</evidence>
<protein>
    <recommendedName>
        <fullName evidence="1">Fibronectin type-III domain-containing protein</fullName>
    </recommendedName>
</protein>
<dbReference type="RefSeq" id="WP_170291076.1">
    <property type="nucleotide sequence ID" value="NZ_CP046244.1"/>
</dbReference>
<dbReference type="InterPro" id="IPR036116">
    <property type="entry name" value="FN3_sf"/>
</dbReference>
<dbReference type="CDD" id="cd00063">
    <property type="entry name" value="FN3"/>
    <property type="match status" value="1"/>
</dbReference>
<sequence>MTATAALPGQVELTWINNAADKEGVVLERRAGGGPFLRVTTLMVGATAYTDTHVEANTTYTYRVLAFNLAGTSAYSNEAVVTTLP</sequence>
<dbReference type="Gene3D" id="2.60.40.10">
    <property type="entry name" value="Immunoglobulins"/>
    <property type="match status" value="1"/>
</dbReference>
<dbReference type="EMBL" id="CP046244">
    <property type="protein sequence ID" value="QGP93201.1"/>
    <property type="molecule type" value="Genomic_DNA"/>
</dbReference>
<dbReference type="InterPro" id="IPR013783">
    <property type="entry name" value="Ig-like_fold"/>
</dbReference>
<accession>A0A6I5ZV10</accession>
<keyword evidence="3" id="KW-1185">Reference proteome</keyword>
<dbReference type="SUPFAM" id="SSF49265">
    <property type="entry name" value="Fibronectin type III"/>
    <property type="match status" value="1"/>
</dbReference>
<gene>
    <name evidence="2" type="ORF">MGLY_26070</name>
</gene>
<name>A0A6I5ZV10_9FIRM</name>
<feature type="domain" description="Fibronectin type-III" evidence="1">
    <location>
        <begin position="1"/>
        <end position="85"/>
    </location>
</feature>
<evidence type="ECO:0000313" key="2">
    <source>
        <dbReference type="EMBL" id="QGP93201.1"/>
    </source>
</evidence>
<organism evidence="2 3">
    <name type="scientific">Neomoorella glycerini</name>
    <dbReference type="NCBI Taxonomy" id="55779"/>
    <lineage>
        <taxon>Bacteria</taxon>
        <taxon>Bacillati</taxon>
        <taxon>Bacillota</taxon>
        <taxon>Clostridia</taxon>
        <taxon>Neomoorellales</taxon>
        <taxon>Neomoorellaceae</taxon>
        <taxon>Neomoorella</taxon>
    </lineage>
</organism>